<dbReference type="Proteomes" id="UP000196485">
    <property type="component" value="Unassembled WGS sequence"/>
</dbReference>
<evidence type="ECO:0000313" key="2">
    <source>
        <dbReference type="EMBL" id="SMY17479.1"/>
    </source>
</evidence>
<dbReference type="AlphaFoldDB" id="A0A1Y6KZ83"/>
<keyword evidence="1" id="KW-0732">Signal</keyword>
<feature type="chain" id="PRO_5012712320" description="DUF1311 domain-containing protein" evidence="1">
    <location>
        <begin position="24"/>
        <end position="183"/>
    </location>
</feature>
<protein>
    <recommendedName>
        <fullName evidence="4">DUF1311 domain-containing protein</fullName>
    </recommendedName>
</protein>
<keyword evidence="3" id="KW-1185">Reference proteome</keyword>
<sequence>MNKNVYIALFFLIVTFQTSQALADQENLRRCLDGNYPTLCEYHLLTATQKSQAKEAERQVNLKRCLDGNYPTLCNYSLLSEQEKQKAKQAESATLSKEKQNNAKGEVIRRTRTDSCYETSIVKPTPFMGNDGEIFKLNDGSLWEVKYEYEYLYAYYPDVIMCPSKNKLVVNGKSLNVEHVGGN</sequence>
<evidence type="ECO:0000256" key="1">
    <source>
        <dbReference type="SAM" id="SignalP"/>
    </source>
</evidence>
<accession>A0A1Y6KZ83</accession>
<gene>
    <name evidence="2" type="ORF">PAQU9191_02786</name>
</gene>
<proteinExistence type="predicted"/>
<feature type="signal peptide" evidence="1">
    <location>
        <begin position="1"/>
        <end position="23"/>
    </location>
</feature>
<name>A0A1Y6KZ83_9GAMM</name>
<organism evidence="2 3">
    <name type="scientific">Photobacterium aquimaris</name>
    <dbReference type="NCBI Taxonomy" id="512643"/>
    <lineage>
        <taxon>Bacteria</taxon>
        <taxon>Pseudomonadati</taxon>
        <taxon>Pseudomonadota</taxon>
        <taxon>Gammaproteobacteria</taxon>
        <taxon>Vibrionales</taxon>
        <taxon>Vibrionaceae</taxon>
        <taxon>Photobacterium</taxon>
    </lineage>
</organism>
<evidence type="ECO:0008006" key="4">
    <source>
        <dbReference type="Google" id="ProtNLM"/>
    </source>
</evidence>
<reference evidence="3" key="1">
    <citation type="submission" date="2017-06" db="EMBL/GenBank/DDBJ databases">
        <authorList>
            <person name="Rodrigo-Torres L."/>
            <person name="Arahal R. D."/>
            <person name="Lucena T."/>
        </authorList>
    </citation>
    <scope>NUCLEOTIDE SEQUENCE [LARGE SCALE GENOMIC DNA]</scope>
    <source>
        <strain evidence="3">type strain: CECT 9192</strain>
    </source>
</reference>
<dbReference type="EMBL" id="FYAH01000005">
    <property type="protein sequence ID" value="SMY17479.1"/>
    <property type="molecule type" value="Genomic_DNA"/>
</dbReference>
<evidence type="ECO:0000313" key="3">
    <source>
        <dbReference type="Proteomes" id="UP000196485"/>
    </source>
</evidence>
<dbReference type="RefSeq" id="WP_087821350.1">
    <property type="nucleotide sequence ID" value="NZ_FYAH01000005.1"/>
</dbReference>